<dbReference type="PANTHER" id="PTHR42870">
    <property type="entry name" value="ACETYL-COA C-ACETYLTRANSFERASE"/>
    <property type="match status" value="1"/>
</dbReference>
<dbReference type="EMBL" id="AYXO01000073">
    <property type="protein sequence ID" value="ETA04656.1"/>
    <property type="molecule type" value="Genomic_DNA"/>
</dbReference>
<dbReference type="GO" id="GO:0016747">
    <property type="term" value="F:acyltransferase activity, transferring groups other than amino-acyl groups"/>
    <property type="evidence" value="ECO:0007669"/>
    <property type="project" value="InterPro"/>
</dbReference>
<keyword evidence="3" id="KW-1185">Reference proteome</keyword>
<dbReference type="CDD" id="cd00829">
    <property type="entry name" value="SCP-x_thiolase"/>
    <property type="match status" value="1"/>
</dbReference>
<dbReference type="InterPro" id="IPR055140">
    <property type="entry name" value="Thiolase_C_2"/>
</dbReference>
<dbReference type="RefSeq" id="WP_035753103.1">
    <property type="nucleotide sequence ID" value="NZ_KI629800.1"/>
</dbReference>
<proteinExistence type="predicted"/>
<dbReference type="InterPro" id="IPR002155">
    <property type="entry name" value="Thiolase"/>
</dbReference>
<protein>
    <submittedName>
        <fullName evidence="2">DitF protein</fullName>
    </submittedName>
</protein>
<evidence type="ECO:0000313" key="2">
    <source>
        <dbReference type="EMBL" id="ETA04656.1"/>
    </source>
</evidence>
<dbReference type="HOGENOM" id="CLU_035425_2_0_11"/>
<reference evidence="2 3" key="1">
    <citation type="journal article" date="2014" name="Genome Announc.">
        <title>Draft Genome Sequence of Gordonia alkanivorans Strain CGMCC6845, a Halotolerant Hydrocarbon-Degrading Bacterium.</title>
        <authorList>
            <person name="Wang X."/>
            <person name="Jin D."/>
            <person name="Zhou L."/>
            <person name="Wu L."/>
            <person name="An W."/>
            <person name="Zhao L."/>
        </authorList>
    </citation>
    <scope>NUCLEOTIDE SEQUENCE [LARGE SCALE GENOMIC DNA]</scope>
    <source>
        <strain evidence="2 3">CGMCC 6845</strain>
    </source>
</reference>
<dbReference type="SUPFAM" id="SSF53901">
    <property type="entry name" value="Thiolase-like"/>
    <property type="match status" value="2"/>
</dbReference>
<dbReference type="PATRIC" id="fig|1423140.3.peg.4229"/>
<organism evidence="2 3">
    <name type="scientific">Gordonia alkanivorans CGMCC 6845</name>
    <dbReference type="NCBI Taxonomy" id="1423140"/>
    <lineage>
        <taxon>Bacteria</taxon>
        <taxon>Bacillati</taxon>
        <taxon>Actinomycetota</taxon>
        <taxon>Actinomycetes</taxon>
        <taxon>Mycobacteriales</taxon>
        <taxon>Gordoniaceae</taxon>
        <taxon>Gordonia</taxon>
    </lineage>
</organism>
<dbReference type="PIRSF" id="PIRSF000429">
    <property type="entry name" value="Ac-CoA_Ac_transf"/>
    <property type="match status" value="1"/>
</dbReference>
<evidence type="ECO:0000313" key="3">
    <source>
        <dbReference type="Proteomes" id="UP000035035"/>
    </source>
</evidence>
<sequence length="392" mass="41624">MHLFESDVVISGIGQSAVGRRLGRSGLDLTVEAARVALADAGLTRADVNGLSAYPSMHDDPGFGPVSVYELKEAMRLELDWIVGMPHSMGQFGPILEGAMAISSGLADHVLCYRTMTESTAQGAASRSSVTGRPRASLNQTIEYFMPYGLASASSWVALYMQRYMHEFGATREQFAGLAMTERRHAALNPKAIYRAEMTLDDYLGARMISDPVGLYDCDAPIDGSTVIILSRKGACPRPENAVNVEAAGAGMRVSAYWDQSPDMIEMAATGAARRLWERTDLRPSDVDVALLYDGFSYLAIAWLEALGFCGRGEGAAFVEGGERISLGGELPLNTQGGHLSGGRLHGFGMLHEACLQVRGDADRRQVSGAELAVASAGGGPLAGCLLVSAPA</sequence>
<dbReference type="PANTHER" id="PTHR42870:SF1">
    <property type="entry name" value="NON-SPECIFIC LIPID-TRANSFER PROTEIN-LIKE 2"/>
    <property type="match status" value="1"/>
</dbReference>
<dbReference type="InterPro" id="IPR016039">
    <property type="entry name" value="Thiolase-like"/>
</dbReference>
<dbReference type="Proteomes" id="UP000035035">
    <property type="component" value="Unassembled WGS sequence"/>
</dbReference>
<dbReference type="Gene3D" id="3.40.47.10">
    <property type="match status" value="1"/>
</dbReference>
<feature type="domain" description="Thiolase C-terminal" evidence="1">
    <location>
        <begin position="258"/>
        <end position="382"/>
    </location>
</feature>
<dbReference type="AlphaFoldDB" id="W9DE13"/>
<comment type="caution">
    <text evidence="2">The sequence shown here is derived from an EMBL/GenBank/DDBJ whole genome shotgun (WGS) entry which is preliminary data.</text>
</comment>
<gene>
    <name evidence="2" type="ORF">V525_21310</name>
</gene>
<accession>W9DE13</accession>
<name>W9DE13_9ACTN</name>
<evidence type="ECO:0000259" key="1">
    <source>
        <dbReference type="Pfam" id="PF22691"/>
    </source>
</evidence>
<dbReference type="Pfam" id="PF22691">
    <property type="entry name" value="Thiolase_C_1"/>
    <property type="match status" value="1"/>
</dbReference>